<dbReference type="AlphaFoldDB" id="A0A8S3ZWB7"/>
<evidence type="ECO:0000256" key="6">
    <source>
        <dbReference type="RuleBase" id="RU364140"/>
    </source>
</evidence>
<dbReference type="InterPro" id="IPR019313">
    <property type="entry name" value="Mediator_Med17"/>
</dbReference>
<evidence type="ECO:0000256" key="3">
    <source>
        <dbReference type="ARBA" id="ARBA00023015"/>
    </source>
</evidence>
<comment type="function">
    <text evidence="6">Component of the Mediator complex, a coactivator involved in the regulated transcription of nearly all RNA polymerase II-dependent genes. Mediator functions as a bridge to convey information from gene-specific regulatory proteins to the basal RNA polymerase II transcription machinery. Mediator is recruited to promoters by direct interactions with regulatory proteins and serves as a scaffold for the assembly of a functional preinitiation complex with RNA polymerase II and the general transcription factors.</text>
</comment>
<protein>
    <recommendedName>
        <fullName evidence="6">Mediator of RNA polymerase II transcription subunit 17</fullName>
    </recommendedName>
    <alternativeName>
        <fullName evidence="6">Mediator complex subunit 17</fullName>
    </alternativeName>
</protein>
<accession>A0A8S3ZWB7</accession>
<keyword evidence="9" id="KW-1185">Reference proteome</keyword>
<keyword evidence="5 6" id="KW-0539">Nucleus</keyword>
<dbReference type="OrthoDB" id="10058398at2759"/>
<gene>
    <name evidence="6" type="primary">MED17</name>
    <name evidence="8" type="ORF">CUNI_LOCUS19451</name>
</gene>
<comment type="subcellular location">
    <subcellularLocation>
        <location evidence="1 6">Nucleus</location>
    </subcellularLocation>
</comment>
<dbReference type="GO" id="GO:0016592">
    <property type="term" value="C:mediator complex"/>
    <property type="evidence" value="ECO:0007669"/>
    <property type="project" value="InterPro"/>
</dbReference>
<dbReference type="GO" id="GO:0006357">
    <property type="term" value="P:regulation of transcription by RNA polymerase II"/>
    <property type="evidence" value="ECO:0007669"/>
    <property type="project" value="InterPro"/>
</dbReference>
<dbReference type="PANTHER" id="PTHR13114:SF7">
    <property type="entry name" value="MEDIATOR OF RNA POLYMERASE II TRANSCRIPTION SUBUNIT 17"/>
    <property type="match status" value="1"/>
</dbReference>
<feature type="region of interest" description="Disordered" evidence="7">
    <location>
        <begin position="52"/>
        <end position="71"/>
    </location>
</feature>
<dbReference type="PANTHER" id="PTHR13114">
    <property type="entry name" value="MEDIATOR OF RNA POLYMERASE II TRANSCRIPTION SUBUNIT 17"/>
    <property type="match status" value="1"/>
</dbReference>
<comment type="subunit">
    <text evidence="6">Component of the Mediator complex.</text>
</comment>
<evidence type="ECO:0000256" key="2">
    <source>
        <dbReference type="ARBA" id="ARBA00005635"/>
    </source>
</evidence>
<evidence type="ECO:0000256" key="1">
    <source>
        <dbReference type="ARBA" id="ARBA00004123"/>
    </source>
</evidence>
<evidence type="ECO:0000313" key="8">
    <source>
        <dbReference type="EMBL" id="CAG5133893.1"/>
    </source>
</evidence>
<dbReference type="GO" id="GO:0003712">
    <property type="term" value="F:transcription coregulator activity"/>
    <property type="evidence" value="ECO:0007669"/>
    <property type="project" value="InterPro"/>
</dbReference>
<proteinExistence type="inferred from homology"/>
<evidence type="ECO:0000256" key="5">
    <source>
        <dbReference type="ARBA" id="ARBA00023242"/>
    </source>
</evidence>
<keyword evidence="4 6" id="KW-0804">Transcription</keyword>
<reference evidence="8" key="1">
    <citation type="submission" date="2021-04" db="EMBL/GenBank/DDBJ databases">
        <authorList>
            <consortium name="Molecular Ecology Group"/>
        </authorList>
    </citation>
    <scope>NUCLEOTIDE SEQUENCE</scope>
</reference>
<keyword evidence="6" id="KW-0010">Activator</keyword>
<organism evidence="8 9">
    <name type="scientific">Candidula unifasciata</name>
    <dbReference type="NCBI Taxonomy" id="100452"/>
    <lineage>
        <taxon>Eukaryota</taxon>
        <taxon>Metazoa</taxon>
        <taxon>Spiralia</taxon>
        <taxon>Lophotrochozoa</taxon>
        <taxon>Mollusca</taxon>
        <taxon>Gastropoda</taxon>
        <taxon>Heterobranchia</taxon>
        <taxon>Euthyneura</taxon>
        <taxon>Panpulmonata</taxon>
        <taxon>Eupulmonata</taxon>
        <taxon>Stylommatophora</taxon>
        <taxon>Helicina</taxon>
        <taxon>Helicoidea</taxon>
        <taxon>Geomitridae</taxon>
        <taxon>Candidula</taxon>
    </lineage>
</organism>
<comment type="similarity">
    <text evidence="2 6">Belongs to the Mediator complex subunit 17 family.</text>
</comment>
<evidence type="ECO:0000256" key="7">
    <source>
        <dbReference type="SAM" id="MobiDB-lite"/>
    </source>
</evidence>
<dbReference type="GO" id="GO:0070847">
    <property type="term" value="C:core mediator complex"/>
    <property type="evidence" value="ECO:0007669"/>
    <property type="project" value="TreeGrafter"/>
</dbReference>
<comment type="caution">
    <text evidence="8">The sequence shown here is derived from an EMBL/GenBank/DDBJ whole genome shotgun (WGS) entry which is preliminary data.</text>
</comment>
<dbReference type="EMBL" id="CAJHNH020006579">
    <property type="protein sequence ID" value="CAG5133893.1"/>
    <property type="molecule type" value="Genomic_DNA"/>
</dbReference>
<dbReference type="Proteomes" id="UP000678393">
    <property type="component" value="Unassembled WGS sequence"/>
</dbReference>
<sequence length="626" mass="69764">MAAPSVNISVEAAIEHQIQEVRYDGQEIYLAPLSMSENLSKLAHKIDFYKDESEEKGKPTSEGEKDTDEEKVLAPFQPSLWPWDSVRNKLKNSLTEISVLYDVLNIVKEKHYMVTDPVSQDPPELKASLQMLAKKKSLVAAAQLLSTGAERLKRVQVEMTSNTQDNFLMELLKLRRNWRLKKVHNTILGELSYKSAGSRFWQGGTFEVLKTSDLAADGEVASRKSSLDVSIPSELEGVAYIQVEVKTVSDLMDLTSATLKMPAGLGTVSADAYWQQKLEVAQNVLFCKELFAQLAREAVQVKGTTPHMVVGNQILTNVFPGIQLSIVLCHYTGKEKKVNLAPHKLEHNHVLEHSLHQLLREVHDRNLNYSPPHPANAMLGMSKRRRLAGPRAMSRSELVEMVQSESLLEQILKQTKHAVLRIRTMHVIDQLAVSIQDPQICAHWSCLNSSLESSVRITITSYCYENCKTLLVLLIGIDTIKVVMKDGRVCTLLFENSELRDLIQWQICQHHAQSIQSLAKMQGWQVLSAIINSGHGDMEAYGTTTDVMLASPKGNVILAFHSNPVSGNKLAIKKLDPSLDAHISPAVTASKWASLAGDFQEINLNQLEGRNLVGKIDMLMARLTSS</sequence>
<dbReference type="Pfam" id="PF10156">
    <property type="entry name" value="Med17"/>
    <property type="match status" value="1"/>
</dbReference>
<keyword evidence="3 6" id="KW-0805">Transcription regulation</keyword>
<evidence type="ECO:0000256" key="4">
    <source>
        <dbReference type="ARBA" id="ARBA00023163"/>
    </source>
</evidence>
<name>A0A8S3ZWB7_9EUPU</name>
<evidence type="ECO:0000313" key="9">
    <source>
        <dbReference type="Proteomes" id="UP000678393"/>
    </source>
</evidence>